<feature type="domain" description="Alpha-carbonic anhydrase" evidence="8">
    <location>
        <begin position="20"/>
        <end position="270"/>
    </location>
</feature>
<dbReference type="SUPFAM" id="SSF51069">
    <property type="entry name" value="Carbonic anhydrase"/>
    <property type="match status" value="1"/>
</dbReference>
<dbReference type="PANTHER" id="PTHR18952">
    <property type="entry name" value="CARBONIC ANHYDRASE"/>
    <property type="match status" value="1"/>
</dbReference>
<accession>A0A814R4X6</accession>
<dbReference type="InterPro" id="IPR036398">
    <property type="entry name" value="CA_dom_sf"/>
</dbReference>
<evidence type="ECO:0000256" key="4">
    <source>
        <dbReference type="ARBA" id="ARBA00022833"/>
    </source>
</evidence>
<comment type="similarity">
    <text evidence="1">Belongs to the alpha-carbonic anhydrase family.</text>
</comment>
<keyword evidence="12" id="KW-1185">Reference proteome</keyword>
<dbReference type="GO" id="GO:0004089">
    <property type="term" value="F:carbonate dehydratase activity"/>
    <property type="evidence" value="ECO:0007669"/>
    <property type="project" value="UniProtKB-EC"/>
</dbReference>
<evidence type="ECO:0000256" key="5">
    <source>
        <dbReference type="ARBA" id="ARBA00023239"/>
    </source>
</evidence>
<proteinExistence type="inferred from homology"/>
<dbReference type="PROSITE" id="PS51144">
    <property type="entry name" value="ALPHA_CA_2"/>
    <property type="match status" value="1"/>
</dbReference>
<evidence type="ECO:0000259" key="8">
    <source>
        <dbReference type="PROSITE" id="PS51144"/>
    </source>
</evidence>
<dbReference type="SMART" id="SM01057">
    <property type="entry name" value="Carb_anhydrase"/>
    <property type="match status" value="1"/>
</dbReference>
<dbReference type="InterPro" id="IPR023561">
    <property type="entry name" value="Carbonic_anhydrase_a-class"/>
</dbReference>
<evidence type="ECO:0000256" key="3">
    <source>
        <dbReference type="ARBA" id="ARBA00022723"/>
    </source>
</evidence>
<evidence type="ECO:0000313" key="11">
    <source>
        <dbReference type="EMBL" id="CAF1469518.1"/>
    </source>
</evidence>
<reference evidence="9" key="1">
    <citation type="submission" date="2021-02" db="EMBL/GenBank/DDBJ databases">
        <authorList>
            <person name="Nowell W R."/>
        </authorList>
    </citation>
    <scope>NUCLEOTIDE SEQUENCE</scope>
</reference>
<evidence type="ECO:0000313" key="12">
    <source>
        <dbReference type="Proteomes" id="UP000663832"/>
    </source>
</evidence>
<dbReference type="AlphaFoldDB" id="A0A814R4X6"/>
<dbReference type="EMBL" id="CAJNOM010000494">
    <property type="protein sequence ID" value="CAF1468983.1"/>
    <property type="molecule type" value="Genomic_DNA"/>
</dbReference>
<evidence type="ECO:0000256" key="2">
    <source>
        <dbReference type="ARBA" id="ARBA00012925"/>
    </source>
</evidence>
<name>A0A814R4X6_9BILA</name>
<dbReference type="EMBL" id="CAJNOM010000495">
    <property type="protein sequence ID" value="CAF1469518.1"/>
    <property type="molecule type" value="Genomic_DNA"/>
</dbReference>
<evidence type="ECO:0000256" key="7">
    <source>
        <dbReference type="SAM" id="SignalP"/>
    </source>
</evidence>
<dbReference type="Pfam" id="PF00194">
    <property type="entry name" value="Carb_anhydrase"/>
    <property type="match status" value="1"/>
</dbReference>
<dbReference type="PANTHER" id="PTHR18952:SF265">
    <property type="entry name" value="CARBONIC ANHYDRASE"/>
    <property type="match status" value="1"/>
</dbReference>
<evidence type="ECO:0000256" key="1">
    <source>
        <dbReference type="ARBA" id="ARBA00010718"/>
    </source>
</evidence>
<keyword evidence="4" id="KW-0862">Zinc</keyword>
<sequence>MSVHFKTIFILILINKCLASDWDYLEHGPDVWSEHYPTCGGERQSPINIKTACTIYQPLDQFILTPDHVTENNFIAKYNGHTISSETNNKNLALQGGNLTGTFYFDSFHLHWGPNHNVGSEHQMNGLKSAGESHFVYRNALTNERAVLSFLMETRLTKSFRSNNKNDFYDTKSESEWKKFFDVAQKLTHENDSASIDLSLNSLMGNNRNEYWRYAGSLTTPPCTENVIWTIFKEPIVLLDYEFNSFRHELFFESFRGPQPLYYRQVYRTFRDEIQSKIPDENCCISAKSMGKSMIFNNKINSIYFFAAFLILSTIF</sequence>
<evidence type="ECO:0000313" key="10">
    <source>
        <dbReference type="EMBL" id="CAF1468983.1"/>
    </source>
</evidence>
<dbReference type="EMBL" id="CAJNOI010000146">
    <property type="protein sequence ID" value="CAF1127838.1"/>
    <property type="molecule type" value="Genomic_DNA"/>
</dbReference>
<dbReference type="Proteomes" id="UP000663877">
    <property type="component" value="Unassembled WGS sequence"/>
</dbReference>
<keyword evidence="5" id="KW-0456">Lyase</keyword>
<comment type="caution">
    <text evidence="9">The sequence shown here is derived from an EMBL/GenBank/DDBJ whole genome shotgun (WGS) entry which is preliminary data.</text>
</comment>
<dbReference type="Gene3D" id="3.10.200.10">
    <property type="entry name" value="Alpha carbonic anhydrase"/>
    <property type="match status" value="1"/>
</dbReference>
<organism evidence="9 13">
    <name type="scientific">Adineta steineri</name>
    <dbReference type="NCBI Taxonomy" id="433720"/>
    <lineage>
        <taxon>Eukaryota</taxon>
        <taxon>Metazoa</taxon>
        <taxon>Spiralia</taxon>
        <taxon>Gnathifera</taxon>
        <taxon>Rotifera</taxon>
        <taxon>Eurotatoria</taxon>
        <taxon>Bdelloidea</taxon>
        <taxon>Adinetida</taxon>
        <taxon>Adinetidae</taxon>
        <taxon>Adineta</taxon>
    </lineage>
</organism>
<dbReference type="GO" id="GO:0008270">
    <property type="term" value="F:zinc ion binding"/>
    <property type="evidence" value="ECO:0007669"/>
    <property type="project" value="InterPro"/>
</dbReference>
<feature type="chain" id="PRO_5035685247" description="carbonic anhydrase" evidence="7">
    <location>
        <begin position="20"/>
        <end position="316"/>
    </location>
</feature>
<evidence type="ECO:0000313" key="13">
    <source>
        <dbReference type="Proteomes" id="UP000663877"/>
    </source>
</evidence>
<evidence type="ECO:0000256" key="6">
    <source>
        <dbReference type="ARBA" id="ARBA00048348"/>
    </source>
</evidence>
<comment type="catalytic activity">
    <reaction evidence="6">
        <text>hydrogencarbonate + H(+) = CO2 + H2O</text>
        <dbReference type="Rhea" id="RHEA:10748"/>
        <dbReference type="ChEBI" id="CHEBI:15377"/>
        <dbReference type="ChEBI" id="CHEBI:15378"/>
        <dbReference type="ChEBI" id="CHEBI:16526"/>
        <dbReference type="ChEBI" id="CHEBI:17544"/>
        <dbReference type="EC" id="4.2.1.1"/>
    </reaction>
</comment>
<dbReference type="CDD" id="cd00326">
    <property type="entry name" value="alpha_CA"/>
    <property type="match status" value="1"/>
</dbReference>
<feature type="signal peptide" evidence="7">
    <location>
        <begin position="1"/>
        <end position="19"/>
    </location>
</feature>
<dbReference type="Proteomes" id="UP000663832">
    <property type="component" value="Unassembled WGS sequence"/>
</dbReference>
<evidence type="ECO:0000313" key="9">
    <source>
        <dbReference type="EMBL" id="CAF1127838.1"/>
    </source>
</evidence>
<dbReference type="OrthoDB" id="429145at2759"/>
<gene>
    <name evidence="9" type="ORF">BJG266_LOCUS22826</name>
    <name evidence="10" type="ORF">QVE165_LOCUS41447</name>
    <name evidence="11" type="ORF">QVE165_LOCUS41484</name>
</gene>
<dbReference type="InterPro" id="IPR001148">
    <property type="entry name" value="CA_dom"/>
</dbReference>
<keyword evidence="3" id="KW-0479">Metal-binding</keyword>
<keyword evidence="7" id="KW-0732">Signal</keyword>
<dbReference type="EC" id="4.2.1.1" evidence="2"/>
<protein>
    <recommendedName>
        <fullName evidence="2">carbonic anhydrase</fullName>
        <ecNumber evidence="2">4.2.1.1</ecNumber>
    </recommendedName>
</protein>
<dbReference type="GO" id="GO:0005886">
    <property type="term" value="C:plasma membrane"/>
    <property type="evidence" value="ECO:0007669"/>
    <property type="project" value="TreeGrafter"/>
</dbReference>